<evidence type="ECO:0000259" key="20">
    <source>
        <dbReference type="PROSITE" id="PS50011"/>
    </source>
</evidence>
<accession>A0ABC9D919</accession>
<dbReference type="GO" id="GO:0005524">
    <property type="term" value="F:ATP binding"/>
    <property type="evidence" value="ECO:0007669"/>
    <property type="project" value="UniProtKB-UniRule"/>
</dbReference>
<dbReference type="GO" id="GO:0004674">
    <property type="term" value="F:protein serine/threonine kinase activity"/>
    <property type="evidence" value="ECO:0007669"/>
    <property type="project" value="UniProtKB-KW"/>
</dbReference>
<dbReference type="InterPro" id="IPR025287">
    <property type="entry name" value="WAK_GUB"/>
</dbReference>
<dbReference type="SUPFAM" id="SSF56112">
    <property type="entry name" value="Protein kinase-like (PK-like)"/>
    <property type="match status" value="1"/>
</dbReference>
<dbReference type="SMART" id="SM00220">
    <property type="entry name" value="S_TKc"/>
    <property type="match status" value="1"/>
</dbReference>
<dbReference type="AlphaFoldDB" id="A0ABC9D919"/>
<dbReference type="FunFam" id="3.30.200.20:FF:000043">
    <property type="entry name" value="Wall-associated receptor kinase 2"/>
    <property type="match status" value="1"/>
</dbReference>
<evidence type="ECO:0000256" key="16">
    <source>
        <dbReference type="ARBA" id="ARBA00058961"/>
    </source>
</evidence>
<keyword evidence="2" id="KW-0723">Serine/threonine-protein kinase</keyword>
<dbReference type="InterPro" id="IPR001881">
    <property type="entry name" value="EGF-like_Ca-bd_dom"/>
</dbReference>
<comment type="function">
    <text evidence="16">Serine/threonine-protein kinase that may function as a signaling receptor of extracellular matrix component. Binding to pectin may have significance in the control of cell expansion, morphogenesis and development.</text>
</comment>
<evidence type="ECO:0000256" key="14">
    <source>
        <dbReference type="ARBA" id="ARBA00023157"/>
    </source>
</evidence>
<keyword evidence="8" id="KW-0677">Repeat</keyword>
<dbReference type="InterPro" id="IPR000742">
    <property type="entry name" value="EGF"/>
</dbReference>
<keyword evidence="9 17" id="KW-0547">Nucleotide-binding</keyword>
<evidence type="ECO:0000256" key="12">
    <source>
        <dbReference type="ARBA" id="ARBA00022989"/>
    </source>
</evidence>
<dbReference type="Gene3D" id="3.30.200.20">
    <property type="entry name" value="Phosphorylase Kinase, domain 1"/>
    <property type="match status" value="1"/>
</dbReference>
<keyword evidence="22" id="KW-1185">Reference proteome</keyword>
<keyword evidence="14" id="KW-1015">Disulfide bond</keyword>
<keyword evidence="6 18" id="KW-0812">Transmembrane</keyword>
<dbReference type="FunFam" id="2.10.25.10:FF:000038">
    <property type="entry name" value="Fibrillin 2"/>
    <property type="match status" value="1"/>
</dbReference>
<evidence type="ECO:0000256" key="7">
    <source>
        <dbReference type="ARBA" id="ARBA00022729"/>
    </source>
</evidence>
<evidence type="ECO:0000256" key="19">
    <source>
        <dbReference type="SAM" id="SignalP"/>
    </source>
</evidence>
<gene>
    <name evidence="21" type="ORF">URODEC1_LOCUS82848</name>
</gene>
<keyword evidence="10" id="KW-0418">Kinase</keyword>
<keyword evidence="7 19" id="KW-0732">Signal</keyword>
<feature type="binding site" evidence="17">
    <location>
        <position position="491"/>
    </location>
    <ligand>
        <name>ATP</name>
        <dbReference type="ChEBI" id="CHEBI:30616"/>
    </ligand>
</feature>
<dbReference type="GO" id="GO:0016020">
    <property type="term" value="C:membrane"/>
    <property type="evidence" value="ECO:0007669"/>
    <property type="project" value="UniProtKB-SubCell"/>
</dbReference>
<evidence type="ECO:0000256" key="1">
    <source>
        <dbReference type="ARBA" id="ARBA00004479"/>
    </source>
</evidence>
<proteinExistence type="predicted"/>
<dbReference type="CDD" id="cd14066">
    <property type="entry name" value="STKc_IRAK"/>
    <property type="match status" value="1"/>
</dbReference>
<dbReference type="PROSITE" id="PS00107">
    <property type="entry name" value="PROTEIN_KINASE_ATP"/>
    <property type="match status" value="1"/>
</dbReference>
<dbReference type="SMART" id="SM00181">
    <property type="entry name" value="EGF"/>
    <property type="match status" value="2"/>
</dbReference>
<evidence type="ECO:0000256" key="3">
    <source>
        <dbReference type="ARBA" id="ARBA00022536"/>
    </source>
</evidence>
<evidence type="ECO:0000256" key="6">
    <source>
        <dbReference type="ARBA" id="ARBA00022692"/>
    </source>
</evidence>
<feature type="transmembrane region" description="Helical" evidence="18">
    <location>
        <begin position="379"/>
        <end position="403"/>
    </location>
</feature>
<dbReference type="InterPro" id="IPR049883">
    <property type="entry name" value="NOTCH1_EGF-like"/>
</dbReference>
<evidence type="ECO:0000256" key="4">
    <source>
        <dbReference type="ARBA" id="ARBA00022553"/>
    </source>
</evidence>
<sequence length="781" mass="85410">MHKFAIKLVAIAAAAVVAAAGTPAPLALPGCSSSCGDVSVPYPFGIGEGCYHSTGFNLICDGGMQGQPSLLLGTDNGDGLFRVTGISLEDATVSVQTILNAALEVDAVIAWGEGLGANGPFSLSYERNEFTLMGCNVEAALVGGGDKDASCASYCNREGPALYVWDLPRDKCCGMGCCAAPIAMGRSFYAVRLRWLYPDHEHDAETPISVFVTEKGWFRRSMVTMVSMGMAEITHTDWGGPSWFEIPQLRREGNLTAPVVLDWAVPWPPRQPGPEGGSFHGGRWTSCSEDAAGGLCRSSNSYCVDVTSSNSTRSGYVCKCQVGYEGNPYLRDGCQDIDECRIPENCYGRCTNTPGGYSCGCPRGTLGDPYKRNGCAYSLGISIFLGISGAGGLVLLVLGVIFLKERIKAQRKKKVRQRFFNQNRGQLLRQMVSQKADIAERMIITLDEIEKATNNFDRARELGGGGHGTVYKGILSSLHVVAIKRSKIVIKREINEFINEVAILSQINHRNIVKLIGCCLEAEVPLLVYEFISNGTLYNHLHVNNGTSLSWDNRLRIAVQIARALAYLHSSISVPILHRDIKSPNILLNDNLIAKLSDFGASRFIPVEQTGIDTVVQGTLGYLDPMYYSTGHFSDKSDVYSFGVLLIELLTRKKPDSYRSPEGFGLVKQFCNLLSEGNVIHILDSQVVDEGGREVDDVAKLATQCVELRCGDRPTMRQVEMKLEGIPSSKEMDPRDMAQGRLQVNCNWENSASAEQTGVEQRDLHNYKMEEEPLLSSRYLH</sequence>
<evidence type="ECO:0000256" key="11">
    <source>
        <dbReference type="ARBA" id="ARBA00022840"/>
    </source>
</evidence>
<evidence type="ECO:0000313" key="22">
    <source>
        <dbReference type="Proteomes" id="UP001497457"/>
    </source>
</evidence>
<comment type="subcellular location">
    <subcellularLocation>
        <location evidence="1">Membrane</location>
        <topology evidence="1">Single-pass type I membrane protein</topology>
    </subcellularLocation>
</comment>
<dbReference type="Gene3D" id="1.10.510.10">
    <property type="entry name" value="Transferase(Phosphotransferase) domain 1"/>
    <property type="match status" value="1"/>
</dbReference>
<keyword evidence="3" id="KW-0245">EGF-like domain</keyword>
<feature type="chain" id="PRO_5044768450" description="Protein kinase domain-containing protein" evidence="19">
    <location>
        <begin position="21"/>
        <end position="781"/>
    </location>
</feature>
<dbReference type="SUPFAM" id="SSF57196">
    <property type="entry name" value="EGF/Laminin"/>
    <property type="match status" value="1"/>
</dbReference>
<dbReference type="Gene3D" id="2.10.25.10">
    <property type="entry name" value="Laminin"/>
    <property type="match status" value="1"/>
</dbReference>
<dbReference type="PROSITE" id="PS50011">
    <property type="entry name" value="PROTEIN_KINASE_DOM"/>
    <property type="match status" value="1"/>
</dbReference>
<dbReference type="FunFam" id="1.10.510.10:FF:000084">
    <property type="entry name" value="Wall-associated receptor kinase 2"/>
    <property type="match status" value="1"/>
</dbReference>
<evidence type="ECO:0000256" key="5">
    <source>
        <dbReference type="ARBA" id="ARBA00022679"/>
    </source>
</evidence>
<organism evidence="21 22">
    <name type="scientific">Urochloa decumbens</name>
    <dbReference type="NCBI Taxonomy" id="240449"/>
    <lineage>
        <taxon>Eukaryota</taxon>
        <taxon>Viridiplantae</taxon>
        <taxon>Streptophyta</taxon>
        <taxon>Embryophyta</taxon>
        <taxon>Tracheophyta</taxon>
        <taxon>Spermatophyta</taxon>
        <taxon>Magnoliopsida</taxon>
        <taxon>Liliopsida</taxon>
        <taxon>Poales</taxon>
        <taxon>Poaceae</taxon>
        <taxon>PACMAD clade</taxon>
        <taxon>Panicoideae</taxon>
        <taxon>Panicodae</taxon>
        <taxon>Paniceae</taxon>
        <taxon>Melinidinae</taxon>
        <taxon>Urochloa</taxon>
    </lineage>
</organism>
<dbReference type="PROSITE" id="PS01187">
    <property type="entry name" value="EGF_CA"/>
    <property type="match status" value="1"/>
</dbReference>
<dbReference type="EMBL" id="OZ075141">
    <property type="protein sequence ID" value="CAL5033860.1"/>
    <property type="molecule type" value="Genomic_DNA"/>
</dbReference>
<dbReference type="InterPro" id="IPR001245">
    <property type="entry name" value="Ser-Thr/Tyr_kinase_cat_dom"/>
</dbReference>
<protein>
    <recommendedName>
        <fullName evidence="20">Protein kinase domain-containing protein</fullName>
    </recommendedName>
</protein>
<feature type="domain" description="Protein kinase" evidence="20">
    <location>
        <begin position="456"/>
        <end position="726"/>
    </location>
</feature>
<dbReference type="PROSITE" id="PS00108">
    <property type="entry name" value="PROTEIN_KINASE_ST"/>
    <property type="match status" value="1"/>
</dbReference>
<dbReference type="InterPro" id="IPR018097">
    <property type="entry name" value="EGF_Ca-bd_CS"/>
</dbReference>
<evidence type="ECO:0000256" key="9">
    <source>
        <dbReference type="ARBA" id="ARBA00022741"/>
    </source>
</evidence>
<keyword evidence="12 18" id="KW-1133">Transmembrane helix</keyword>
<dbReference type="InterPro" id="IPR008271">
    <property type="entry name" value="Ser/Thr_kinase_AS"/>
</dbReference>
<evidence type="ECO:0000313" key="21">
    <source>
        <dbReference type="EMBL" id="CAL5033860.1"/>
    </source>
</evidence>
<name>A0ABC9D919_9POAL</name>
<keyword evidence="5" id="KW-0808">Transferase</keyword>
<dbReference type="InterPro" id="IPR011009">
    <property type="entry name" value="Kinase-like_dom_sf"/>
</dbReference>
<dbReference type="Proteomes" id="UP001497457">
    <property type="component" value="Chromosome 31b"/>
</dbReference>
<keyword evidence="4" id="KW-0597">Phosphoprotein</keyword>
<dbReference type="Pfam" id="PF07645">
    <property type="entry name" value="EGF_CA"/>
    <property type="match status" value="1"/>
</dbReference>
<dbReference type="Pfam" id="PF07714">
    <property type="entry name" value="PK_Tyr_Ser-Thr"/>
    <property type="match status" value="1"/>
</dbReference>
<evidence type="ECO:0000256" key="8">
    <source>
        <dbReference type="ARBA" id="ARBA00022737"/>
    </source>
</evidence>
<dbReference type="PANTHER" id="PTHR27005:SF215">
    <property type="entry name" value="OS09G0562600 PROTEIN"/>
    <property type="match status" value="1"/>
</dbReference>
<dbReference type="CDD" id="cd00054">
    <property type="entry name" value="EGF_CA"/>
    <property type="match status" value="1"/>
</dbReference>
<dbReference type="Pfam" id="PF13947">
    <property type="entry name" value="GUB_WAK_bind"/>
    <property type="match status" value="1"/>
</dbReference>
<keyword evidence="11 17" id="KW-0067">ATP-binding</keyword>
<evidence type="ECO:0000256" key="17">
    <source>
        <dbReference type="PROSITE-ProRule" id="PRU10141"/>
    </source>
</evidence>
<evidence type="ECO:0000256" key="2">
    <source>
        <dbReference type="ARBA" id="ARBA00022527"/>
    </source>
</evidence>
<keyword evidence="15" id="KW-0325">Glycoprotein</keyword>
<evidence type="ECO:0000256" key="18">
    <source>
        <dbReference type="SAM" id="Phobius"/>
    </source>
</evidence>
<evidence type="ECO:0000256" key="10">
    <source>
        <dbReference type="ARBA" id="ARBA00022777"/>
    </source>
</evidence>
<dbReference type="SMART" id="SM00179">
    <property type="entry name" value="EGF_CA"/>
    <property type="match status" value="1"/>
</dbReference>
<feature type="signal peptide" evidence="19">
    <location>
        <begin position="1"/>
        <end position="20"/>
    </location>
</feature>
<reference evidence="21" key="1">
    <citation type="submission" date="2024-10" db="EMBL/GenBank/DDBJ databases">
        <authorList>
            <person name="Ryan C."/>
        </authorList>
    </citation>
    <scope>NUCLEOTIDE SEQUENCE [LARGE SCALE GENOMIC DNA]</scope>
</reference>
<evidence type="ECO:0000256" key="15">
    <source>
        <dbReference type="ARBA" id="ARBA00023180"/>
    </source>
</evidence>
<dbReference type="InterPro" id="IPR000719">
    <property type="entry name" value="Prot_kinase_dom"/>
</dbReference>
<dbReference type="InterPro" id="IPR017441">
    <property type="entry name" value="Protein_kinase_ATP_BS"/>
</dbReference>
<dbReference type="PANTHER" id="PTHR27005">
    <property type="entry name" value="WALL-ASSOCIATED RECEPTOR KINASE-LIKE 21"/>
    <property type="match status" value="1"/>
</dbReference>
<dbReference type="InterPro" id="IPR045274">
    <property type="entry name" value="WAK-like"/>
</dbReference>
<evidence type="ECO:0000256" key="13">
    <source>
        <dbReference type="ARBA" id="ARBA00023136"/>
    </source>
</evidence>
<keyword evidence="13 18" id="KW-0472">Membrane</keyword>